<evidence type="ECO:0000313" key="1">
    <source>
        <dbReference type="EMBL" id="KAL1499675.1"/>
    </source>
</evidence>
<reference evidence="1 2" key="1">
    <citation type="journal article" date="2024" name="Science">
        <title>Giant polyketide synthase enzymes in the biosynthesis of giant marine polyether toxins.</title>
        <authorList>
            <person name="Fallon T.R."/>
            <person name="Shende V.V."/>
            <person name="Wierzbicki I.H."/>
            <person name="Pendleton A.L."/>
            <person name="Watervoot N.F."/>
            <person name="Auber R.P."/>
            <person name="Gonzalez D.J."/>
            <person name="Wisecaver J.H."/>
            <person name="Moore B.S."/>
        </authorList>
    </citation>
    <scope>NUCLEOTIDE SEQUENCE [LARGE SCALE GENOMIC DNA]</scope>
    <source>
        <strain evidence="1 2">12B1</strain>
    </source>
</reference>
<gene>
    <name evidence="1" type="ORF">AB1Y20_011872</name>
</gene>
<comment type="caution">
    <text evidence="1">The sequence shown here is derived from an EMBL/GenBank/DDBJ whole genome shotgun (WGS) entry which is preliminary data.</text>
</comment>
<evidence type="ECO:0000313" key="2">
    <source>
        <dbReference type="Proteomes" id="UP001515480"/>
    </source>
</evidence>
<protein>
    <submittedName>
        <fullName evidence="1">Uncharacterized protein</fullName>
    </submittedName>
</protein>
<proteinExistence type="predicted"/>
<keyword evidence="2" id="KW-1185">Reference proteome</keyword>
<name>A0AB34IIH4_PRYPA</name>
<accession>A0AB34IIH4</accession>
<dbReference type="AlphaFoldDB" id="A0AB34IIH4"/>
<dbReference type="Proteomes" id="UP001515480">
    <property type="component" value="Unassembled WGS sequence"/>
</dbReference>
<organism evidence="1 2">
    <name type="scientific">Prymnesium parvum</name>
    <name type="common">Toxic golden alga</name>
    <dbReference type="NCBI Taxonomy" id="97485"/>
    <lineage>
        <taxon>Eukaryota</taxon>
        <taxon>Haptista</taxon>
        <taxon>Haptophyta</taxon>
        <taxon>Prymnesiophyceae</taxon>
        <taxon>Prymnesiales</taxon>
        <taxon>Prymnesiaceae</taxon>
        <taxon>Prymnesium</taxon>
    </lineage>
</organism>
<dbReference type="EMBL" id="JBGBPQ010000025">
    <property type="protein sequence ID" value="KAL1499675.1"/>
    <property type="molecule type" value="Genomic_DNA"/>
</dbReference>
<sequence length="124" mass="14063">MGEPLFVVGPEEAKDKSIFLCPECDQDRLESVPANTAVQCTAKWLEGRQLACAARFGTRSCLCWQTDPYEGEEGASDRQRRFFHYVCIAIVLGAVRQRVDLPLCMKERIEDLYGQSTTGYQQQH</sequence>